<feature type="compositionally biased region" description="Polar residues" evidence="1">
    <location>
        <begin position="47"/>
        <end position="58"/>
    </location>
</feature>
<protein>
    <submittedName>
        <fullName evidence="2">Uncharacterized protein</fullName>
    </submittedName>
</protein>
<gene>
    <name evidence="2" type="ORF">JCM16777_0019</name>
</gene>
<evidence type="ECO:0000313" key="2">
    <source>
        <dbReference type="EMBL" id="BBM41796.1"/>
    </source>
</evidence>
<proteinExistence type="predicted"/>
<reference evidence="2 3" key="1">
    <citation type="submission" date="2019-07" db="EMBL/GenBank/DDBJ databases">
        <title>Complete Genome Sequence of Leptotrichia wadei Strain JCM16777.</title>
        <authorList>
            <person name="Watanabe S."/>
            <person name="Cui L."/>
        </authorList>
    </citation>
    <scope>NUCLEOTIDE SEQUENCE [LARGE SCALE GENOMIC DNA]</scope>
    <source>
        <strain evidence="2 3">JCM16777</strain>
    </source>
</reference>
<name>A0A7U6QXM8_9FUSO</name>
<feature type="region of interest" description="Disordered" evidence="1">
    <location>
        <begin position="23"/>
        <end position="58"/>
    </location>
</feature>
<feature type="compositionally biased region" description="Low complexity" evidence="1">
    <location>
        <begin position="24"/>
        <end position="46"/>
    </location>
</feature>
<dbReference type="EMBL" id="AP019829">
    <property type="protein sequence ID" value="BBM41796.1"/>
    <property type="molecule type" value="Genomic_DNA"/>
</dbReference>
<evidence type="ECO:0000256" key="1">
    <source>
        <dbReference type="SAM" id="MobiDB-lite"/>
    </source>
</evidence>
<dbReference type="AlphaFoldDB" id="A0A7U6QXM8"/>
<dbReference type="Proteomes" id="UP000321943">
    <property type="component" value="Chromosome"/>
</dbReference>
<organism evidence="2 3">
    <name type="scientific">Leptotrichia wadei</name>
    <dbReference type="NCBI Taxonomy" id="157687"/>
    <lineage>
        <taxon>Bacteria</taxon>
        <taxon>Fusobacteriati</taxon>
        <taxon>Fusobacteriota</taxon>
        <taxon>Fusobacteriia</taxon>
        <taxon>Fusobacteriales</taxon>
        <taxon>Leptotrichiaceae</taxon>
        <taxon>Leptotrichia</taxon>
    </lineage>
</organism>
<accession>A0A7U6QXM8</accession>
<sequence length="93" mass="9414">MTLSGFNQEGRKVTGNIGKLVVESRQNTSTTTGRSSGASIGISANGVPSSLNVDGSRTSGSRAFVDNQSSFIVGEGSNLHVGTVENTGAIIGK</sequence>
<evidence type="ECO:0000313" key="3">
    <source>
        <dbReference type="Proteomes" id="UP000321943"/>
    </source>
</evidence>
<dbReference type="KEGG" id="lwd:JCM16777_0019"/>